<protein>
    <submittedName>
        <fullName evidence="1">Uncharacterized protein</fullName>
    </submittedName>
</protein>
<comment type="caution">
    <text evidence="1">The sequence shown here is derived from an EMBL/GenBank/DDBJ whole genome shotgun (WGS) entry which is preliminary data.</text>
</comment>
<evidence type="ECO:0000313" key="1">
    <source>
        <dbReference type="EMBL" id="MBP2452209.1"/>
    </source>
</evidence>
<dbReference type="EMBL" id="JAGIOP010000002">
    <property type="protein sequence ID" value="MBP2452209.1"/>
    <property type="molecule type" value="Genomic_DNA"/>
</dbReference>
<accession>A0ABS4ZRV3</accession>
<name>A0ABS4ZRV3_9MYCO</name>
<evidence type="ECO:0000313" key="2">
    <source>
        <dbReference type="Proteomes" id="UP000694460"/>
    </source>
</evidence>
<keyword evidence="2" id="KW-1185">Reference proteome</keyword>
<reference evidence="1 2" key="1">
    <citation type="submission" date="2021-03" db="EMBL/GenBank/DDBJ databases">
        <title>Sequencing the genomes of 1000 actinobacteria strains.</title>
        <authorList>
            <person name="Klenk H.-P."/>
        </authorList>
    </citation>
    <scope>NUCLEOTIDE SEQUENCE [LARGE SCALE GENOMIC DNA]</scope>
    <source>
        <strain evidence="1 2">DSM 46713</strain>
    </source>
</reference>
<gene>
    <name evidence="1" type="ORF">JOF57_002122</name>
</gene>
<proteinExistence type="predicted"/>
<dbReference type="Proteomes" id="UP000694460">
    <property type="component" value="Unassembled WGS sequence"/>
</dbReference>
<organism evidence="1 2">
    <name type="scientific">Mycolicibacterium lutetiense</name>
    <dbReference type="NCBI Taxonomy" id="1641992"/>
    <lineage>
        <taxon>Bacteria</taxon>
        <taxon>Bacillati</taxon>
        <taxon>Actinomycetota</taxon>
        <taxon>Actinomycetes</taxon>
        <taxon>Mycobacteriales</taxon>
        <taxon>Mycobacteriaceae</taxon>
        <taxon>Mycolicibacterium</taxon>
    </lineage>
</organism>
<sequence length="66" mass="7158">MDLIFDVQVLPHRRSAELPEPVLASIAGYYRAGSPAEQSHLALDLSRSSAVPGRHVRFPPAVVTAH</sequence>